<evidence type="ECO:0000313" key="1">
    <source>
        <dbReference type="EMBL" id="KIJ92146.1"/>
    </source>
</evidence>
<proteinExistence type="predicted"/>
<reference evidence="2" key="2">
    <citation type="submission" date="2015-01" db="EMBL/GenBank/DDBJ databases">
        <title>Evolutionary Origins and Diversification of the Mycorrhizal Mutualists.</title>
        <authorList>
            <consortium name="DOE Joint Genome Institute"/>
            <consortium name="Mycorrhizal Genomics Consortium"/>
            <person name="Kohler A."/>
            <person name="Kuo A."/>
            <person name="Nagy L.G."/>
            <person name="Floudas D."/>
            <person name="Copeland A."/>
            <person name="Barry K.W."/>
            <person name="Cichocki N."/>
            <person name="Veneault-Fourrey C."/>
            <person name="LaButti K."/>
            <person name="Lindquist E.A."/>
            <person name="Lipzen A."/>
            <person name="Lundell T."/>
            <person name="Morin E."/>
            <person name="Murat C."/>
            <person name="Riley R."/>
            <person name="Ohm R."/>
            <person name="Sun H."/>
            <person name="Tunlid A."/>
            <person name="Henrissat B."/>
            <person name="Grigoriev I.V."/>
            <person name="Hibbett D.S."/>
            <person name="Martin F."/>
        </authorList>
    </citation>
    <scope>NUCLEOTIDE SEQUENCE [LARGE SCALE GENOMIC DNA]</scope>
    <source>
        <strain evidence="2">LaAM-08-1</strain>
    </source>
</reference>
<evidence type="ECO:0000313" key="2">
    <source>
        <dbReference type="Proteomes" id="UP000054477"/>
    </source>
</evidence>
<keyword evidence="2" id="KW-1185">Reference proteome</keyword>
<name>A0A0C9X393_9AGAR</name>
<sequence length="85" mass="10788">MDRWVALNDLQIMDVDLRSRATKVENRWKLYIKRNNRSLDNFQHTRSFRHFETERSRAQVYEFPLLRLRRRFRFRWLTTYLWGPL</sequence>
<organism evidence="1 2">
    <name type="scientific">Laccaria amethystina LaAM-08-1</name>
    <dbReference type="NCBI Taxonomy" id="1095629"/>
    <lineage>
        <taxon>Eukaryota</taxon>
        <taxon>Fungi</taxon>
        <taxon>Dikarya</taxon>
        <taxon>Basidiomycota</taxon>
        <taxon>Agaricomycotina</taxon>
        <taxon>Agaricomycetes</taxon>
        <taxon>Agaricomycetidae</taxon>
        <taxon>Agaricales</taxon>
        <taxon>Agaricineae</taxon>
        <taxon>Hydnangiaceae</taxon>
        <taxon>Laccaria</taxon>
    </lineage>
</organism>
<dbReference type="Proteomes" id="UP000054477">
    <property type="component" value="Unassembled WGS sequence"/>
</dbReference>
<dbReference type="AlphaFoldDB" id="A0A0C9X393"/>
<dbReference type="EMBL" id="KN838932">
    <property type="protein sequence ID" value="KIJ92146.1"/>
    <property type="molecule type" value="Genomic_DNA"/>
</dbReference>
<reference evidence="1 2" key="1">
    <citation type="submission" date="2014-04" db="EMBL/GenBank/DDBJ databases">
        <authorList>
            <consortium name="DOE Joint Genome Institute"/>
            <person name="Kuo A."/>
            <person name="Kohler A."/>
            <person name="Nagy L.G."/>
            <person name="Floudas D."/>
            <person name="Copeland A."/>
            <person name="Barry K.W."/>
            <person name="Cichocki N."/>
            <person name="Veneault-Fourrey C."/>
            <person name="LaButti K."/>
            <person name="Lindquist E.A."/>
            <person name="Lipzen A."/>
            <person name="Lundell T."/>
            <person name="Morin E."/>
            <person name="Murat C."/>
            <person name="Sun H."/>
            <person name="Tunlid A."/>
            <person name="Henrissat B."/>
            <person name="Grigoriev I.V."/>
            <person name="Hibbett D.S."/>
            <person name="Martin F."/>
            <person name="Nordberg H.P."/>
            <person name="Cantor M.N."/>
            <person name="Hua S.X."/>
        </authorList>
    </citation>
    <scope>NUCLEOTIDE SEQUENCE [LARGE SCALE GENOMIC DNA]</scope>
    <source>
        <strain evidence="1 2">LaAM-08-1</strain>
    </source>
</reference>
<gene>
    <name evidence="1" type="ORF">K443DRAFT_445319</name>
</gene>
<accession>A0A0C9X393</accession>
<protein>
    <submittedName>
        <fullName evidence="1">Uncharacterized protein</fullName>
    </submittedName>
</protein>
<dbReference type="HOGENOM" id="CLU_2512977_0_0_1"/>